<evidence type="ECO:0000256" key="4">
    <source>
        <dbReference type="ARBA" id="ARBA00022825"/>
    </source>
</evidence>
<dbReference type="SUPFAM" id="SSF52743">
    <property type="entry name" value="Subtilisin-like"/>
    <property type="match status" value="1"/>
</dbReference>
<dbReference type="Gene3D" id="3.40.50.200">
    <property type="entry name" value="Peptidase S8/S53 domain"/>
    <property type="match status" value="1"/>
</dbReference>
<evidence type="ECO:0000313" key="12">
    <source>
        <dbReference type="Proteomes" id="UP000199060"/>
    </source>
</evidence>
<dbReference type="PROSITE" id="PS00136">
    <property type="entry name" value="SUBTILASE_ASP"/>
    <property type="match status" value="1"/>
</dbReference>
<feature type="active site" description="Charge relay system" evidence="5">
    <location>
        <position position="218"/>
    </location>
</feature>
<dbReference type="InterPro" id="IPR010259">
    <property type="entry name" value="S8pro/Inhibitor_I9"/>
</dbReference>
<dbReference type="Gene3D" id="3.30.70.80">
    <property type="entry name" value="Peptidase S8 propeptide/proteinase inhibitor I9"/>
    <property type="match status" value="1"/>
</dbReference>
<evidence type="ECO:0000259" key="9">
    <source>
        <dbReference type="Pfam" id="PF00082"/>
    </source>
</evidence>
<dbReference type="PROSITE" id="PS00137">
    <property type="entry name" value="SUBTILASE_HIS"/>
    <property type="match status" value="1"/>
</dbReference>
<evidence type="ECO:0000256" key="7">
    <source>
        <dbReference type="SAM" id="MobiDB-lite"/>
    </source>
</evidence>
<keyword evidence="3 5" id="KW-0378">Hydrolase</keyword>
<feature type="active site" description="Charge relay system" evidence="5">
    <location>
        <position position="182"/>
    </location>
</feature>
<evidence type="ECO:0000256" key="2">
    <source>
        <dbReference type="ARBA" id="ARBA00022670"/>
    </source>
</evidence>
<dbReference type="InterPro" id="IPR000209">
    <property type="entry name" value="Peptidase_S8/S53_dom"/>
</dbReference>
<dbReference type="InterPro" id="IPR023828">
    <property type="entry name" value="Peptidase_S8_Ser-AS"/>
</dbReference>
<dbReference type="PRINTS" id="PR00723">
    <property type="entry name" value="SUBTILISIN"/>
</dbReference>
<dbReference type="OrthoDB" id="9798386at2"/>
<dbReference type="PANTHER" id="PTHR43806:SF11">
    <property type="entry name" value="CEREVISIN-RELATED"/>
    <property type="match status" value="1"/>
</dbReference>
<feature type="signal peptide" evidence="8">
    <location>
        <begin position="1"/>
        <end position="23"/>
    </location>
</feature>
<evidence type="ECO:0000256" key="6">
    <source>
        <dbReference type="RuleBase" id="RU003355"/>
    </source>
</evidence>
<keyword evidence="12" id="KW-1185">Reference proteome</keyword>
<dbReference type="Pfam" id="PF05922">
    <property type="entry name" value="Inhibitor_I9"/>
    <property type="match status" value="1"/>
</dbReference>
<dbReference type="SUPFAM" id="SSF54897">
    <property type="entry name" value="Protease propeptides/inhibitors"/>
    <property type="match status" value="1"/>
</dbReference>
<dbReference type="InterPro" id="IPR037045">
    <property type="entry name" value="S8pro/Inhibitor_I9_sf"/>
</dbReference>
<protein>
    <submittedName>
        <fullName evidence="11">Peptidase inhibitor I9</fullName>
    </submittedName>
</protein>
<proteinExistence type="inferred from homology"/>
<dbReference type="AlphaFoldDB" id="A0A1G6SS48"/>
<dbReference type="PROSITE" id="PS51257">
    <property type="entry name" value="PROKAR_LIPOPROTEIN"/>
    <property type="match status" value="1"/>
</dbReference>
<dbReference type="RefSeq" id="WP_087939403.1">
    <property type="nucleotide sequence ID" value="NZ_FNAC01000018.1"/>
</dbReference>
<dbReference type="EMBL" id="FNAC01000018">
    <property type="protein sequence ID" value="SDD18955.1"/>
    <property type="molecule type" value="Genomic_DNA"/>
</dbReference>
<feature type="chain" id="PRO_5011775246" evidence="8">
    <location>
        <begin position="24"/>
        <end position="411"/>
    </location>
</feature>
<name>A0A1G6SS48_9BACT</name>
<dbReference type="InterPro" id="IPR050131">
    <property type="entry name" value="Peptidase_S8_subtilisin-like"/>
</dbReference>
<comment type="similarity">
    <text evidence="1 5 6">Belongs to the peptidase S8 family.</text>
</comment>
<evidence type="ECO:0000313" key="11">
    <source>
        <dbReference type="EMBL" id="SDD18955.1"/>
    </source>
</evidence>
<dbReference type="InterPro" id="IPR022398">
    <property type="entry name" value="Peptidase_S8_His-AS"/>
</dbReference>
<evidence type="ECO:0000256" key="3">
    <source>
        <dbReference type="ARBA" id="ARBA00022801"/>
    </source>
</evidence>
<keyword evidence="4 5" id="KW-0720">Serine protease</keyword>
<evidence type="ECO:0000256" key="5">
    <source>
        <dbReference type="PROSITE-ProRule" id="PRU01240"/>
    </source>
</evidence>
<feature type="active site" description="Charge relay system" evidence="5">
    <location>
        <position position="376"/>
    </location>
</feature>
<dbReference type="CDD" id="cd04077">
    <property type="entry name" value="Peptidases_S8_PCSK9_ProteinaseK_like"/>
    <property type="match status" value="1"/>
</dbReference>
<dbReference type="PANTHER" id="PTHR43806">
    <property type="entry name" value="PEPTIDASE S8"/>
    <property type="match status" value="1"/>
</dbReference>
<dbReference type="InterPro" id="IPR034193">
    <property type="entry name" value="PCSK9_ProteinaseK-like"/>
</dbReference>
<evidence type="ECO:0000256" key="8">
    <source>
        <dbReference type="SAM" id="SignalP"/>
    </source>
</evidence>
<feature type="region of interest" description="Disordered" evidence="7">
    <location>
        <begin position="135"/>
        <end position="161"/>
    </location>
</feature>
<dbReference type="GO" id="GO:0004252">
    <property type="term" value="F:serine-type endopeptidase activity"/>
    <property type="evidence" value="ECO:0007669"/>
    <property type="project" value="UniProtKB-UniRule"/>
</dbReference>
<feature type="domain" description="Inhibitor I9" evidence="10">
    <location>
        <begin position="52"/>
        <end position="135"/>
    </location>
</feature>
<dbReference type="Proteomes" id="UP000199060">
    <property type="component" value="Unassembled WGS sequence"/>
</dbReference>
<sequence>MKNQIWKKPALCAGLVLGALSFACQPMEENPNLPDQAVEYLGYQNGDIIPGKYIVRLNPSHINFRKTRDYASNEAAMRKIGIELLSKYRIAESNLGYAYGSSIEGFSAELSDEEYTALINDPAVQFIEPDRIMALAPPPGKGPGGGGSDGGGSSPTQETPYGITRVNGGTTYTGSGKAYVIDSGIDGSHPDLNVNVSAGFNAFDKGKDADLSKDGSGHGTHVAGTIAAIDNEFGVIGVAAGATVVPIKVLDSRGSGSYSGVIAGVDFVTGSANSGDVANMSLGGPASDALDAAVIALANSGVKVALAAGNESRNANNSSPARANAPNIYTVSAVDSGDRFASFSNFGNPPIDFAAPGVAIKSTIPGGGYAIYSGTSMASPHVAGILLTGNPRSGGSATGDPDGNPDSIAVK</sequence>
<dbReference type="GO" id="GO:0006508">
    <property type="term" value="P:proteolysis"/>
    <property type="evidence" value="ECO:0007669"/>
    <property type="project" value="UniProtKB-KW"/>
</dbReference>
<evidence type="ECO:0000259" key="10">
    <source>
        <dbReference type="Pfam" id="PF05922"/>
    </source>
</evidence>
<keyword evidence="2 5" id="KW-0645">Protease</keyword>
<dbReference type="GO" id="GO:0005615">
    <property type="term" value="C:extracellular space"/>
    <property type="evidence" value="ECO:0007669"/>
    <property type="project" value="TreeGrafter"/>
</dbReference>
<keyword evidence="8" id="KW-0732">Signal</keyword>
<feature type="region of interest" description="Disordered" evidence="7">
    <location>
        <begin position="389"/>
        <end position="411"/>
    </location>
</feature>
<organism evidence="11 12">
    <name type="scientific">Algoriphagus faecimaris</name>
    <dbReference type="NCBI Taxonomy" id="686796"/>
    <lineage>
        <taxon>Bacteria</taxon>
        <taxon>Pseudomonadati</taxon>
        <taxon>Bacteroidota</taxon>
        <taxon>Cytophagia</taxon>
        <taxon>Cytophagales</taxon>
        <taxon>Cyclobacteriaceae</taxon>
        <taxon>Algoriphagus</taxon>
    </lineage>
</organism>
<accession>A0A1G6SS48</accession>
<dbReference type="PROSITE" id="PS00138">
    <property type="entry name" value="SUBTILASE_SER"/>
    <property type="match status" value="1"/>
</dbReference>
<dbReference type="Pfam" id="PF00082">
    <property type="entry name" value="Peptidase_S8"/>
    <property type="match status" value="1"/>
</dbReference>
<evidence type="ECO:0000256" key="1">
    <source>
        <dbReference type="ARBA" id="ARBA00011073"/>
    </source>
</evidence>
<dbReference type="PROSITE" id="PS51892">
    <property type="entry name" value="SUBTILASE"/>
    <property type="match status" value="1"/>
</dbReference>
<feature type="compositionally biased region" description="Gly residues" evidence="7">
    <location>
        <begin position="142"/>
        <end position="153"/>
    </location>
</feature>
<gene>
    <name evidence="11" type="ORF">SAMN04488104_101827</name>
</gene>
<feature type="domain" description="Peptidase S8/S53" evidence="9">
    <location>
        <begin position="180"/>
        <end position="386"/>
    </location>
</feature>
<dbReference type="InterPro" id="IPR023827">
    <property type="entry name" value="Peptidase_S8_Asp-AS"/>
</dbReference>
<reference evidence="12" key="1">
    <citation type="submission" date="2016-10" db="EMBL/GenBank/DDBJ databases">
        <authorList>
            <person name="Varghese N."/>
            <person name="Submissions S."/>
        </authorList>
    </citation>
    <scope>NUCLEOTIDE SEQUENCE [LARGE SCALE GENOMIC DNA]</scope>
    <source>
        <strain evidence="12">DSM 23095</strain>
    </source>
</reference>
<dbReference type="InterPro" id="IPR015500">
    <property type="entry name" value="Peptidase_S8_subtilisin-rel"/>
</dbReference>
<dbReference type="InterPro" id="IPR036852">
    <property type="entry name" value="Peptidase_S8/S53_dom_sf"/>
</dbReference>
<dbReference type="STRING" id="686796.SAMN04488104_101827"/>